<dbReference type="RefSeq" id="WP_252446519.1">
    <property type="nucleotide sequence ID" value="NZ_JAGSOV010000101.1"/>
</dbReference>
<organism evidence="2 3">
    <name type="scientific">Pseudonocardia humida</name>
    <dbReference type="NCBI Taxonomy" id="2800819"/>
    <lineage>
        <taxon>Bacteria</taxon>
        <taxon>Bacillati</taxon>
        <taxon>Actinomycetota</taxon>
        <taxon>Actinomycetes</taxon>
        <taxon>Pseudonocardiales</taxon>
        <taxon>Pseudonocardiaceae</taxon>
        <taxon>Pseudonocardia</taxon>
    </lineage>
</organism>
<evidence type="ECO:0000313" key="2">
    <source>
        <dbReference type="EMBL" id="MCO1660986.1"/>
    </source>
</evidence>
<evidence type="ECO:0008006" key="4">
    <source>
        <dbReference type="Google" id="ProtNLM"/>
    </source>
</evidence>
<dbReference type="EMBL" id="JAGSOV010000101">
    <property type="protein sequence ID" value="MCO1660986.1"/>
    <property type="molecule type" value="Genomic_DNA"/>
</dbReference>
<proteinExistence type="predicted"/>
<feature type="compositionally biased region" description="Low complexity" evidence="1">
    <location>
        <begin position="54"/>
        <end position="64"/>
    </location>
</feature>
<protein>
    <recommendedName>
        <fullName evidence="4">Mersacidin/lichenicidin family type 2 lantibiotic</fullName>
    </recommendedName>
</protein>
<gene>
    <name evidence="2" type="ORF">KDL28_38665</name>
</gene>
<dbReference type="Proteomes" id="UP001165283">
    <property type="component" value="Unassembled WGS sequence"/>
</dbReference>
<evidence type="ECO:0000256" key="1">
    <source>
        <dbReference type="SAM" id="MobiDB-lite"/>
    </source>
</evidence>
<reference evidence="2" key="1">
    <citation type="submission" date="2021-04" db="EMBL/GenBank/DDBJ databases">
        <title>Pseudonocardia sp. nov., isolated from sandy soil of mangrove forest.</title>
        <authorList>
            <person name="Zan Z."/>
            <person name="Huang R."/>
            <person name="Liu W."/>
        </authorList>
    </citation>
    <scope>NUCLEOTIDE SEQUENCE</scope>
    <source>
        <strain evidence="2">S2-4</strain>
    </source>
</reference>
<comment type="caution">
    <text evidence="2">The sequence shown here is derived from an EMBL/GenBank/DDBJ whole genome shotgun (WGS) entry which is preliminary data.</text>
</comment>
<sequence>MDIVRVWKDPFHRRRIGASGVENPIGEVLLDDELDEIVGGAHKADSGGGGGGSTTSWNAGARAC</sequence>
<feature type="region of interest" description="Disordered" evidence="1">
    <location>
        <begin position="41"/>
        <end position="64"/>
    </location>
</feature>
<name>A0ABT1ADF7_9PSEU</name>
<keyword evidence="3" id="KW-1185">Reference proteome</keyword>
<accession>A0ABT1ADF7</accession>
<evidence type="ECO:0000313" key="3">
    <source>
        <dbReference type="Proteomes" id="UP001165283"/>
    </source>
</evidence>